<dbReference type="InterPro" id="IPR000182">
    <property type="entry name" value="GNAT_dom"/>
</dbReference>
<dbReference type="KEGG" id="acel:acsn021_26740"/>
<dbReference type="PANTHER" id="PTHR43072:SF51">
    <property type="entry name" value="ABC SUPERFAMILY TRANSPORT PROTEIN"/>
    <property type="match status" value="1"/>
</dbReference>
<organism evidence="3 4">
    <name type="scientific">Anaerocolumna cellulosilytica</name>
    <dbReference type="NCBI Taxonomy" id="433286"/>
    <lineage>
        <taxon>Bacteria</taxon>
        <taxon>Bacillati</taxon>
        <taxon>Bacillota</taxon>
        <taxon>Clostridia</taxon>
        <taxon>Lachnospirales</taxon>
        <taxon>Lachnospiraceae</taxon>
        <taxon>Anaerocolumna</taxon>
    </lineage>
</organism>
<evidence type="ECO:0000313" key="3">
    <source>
        <dbReference type="EMBL" id="BCJ95105.1"/>
    </source>
</evidence>
<dbReference type="EMBL" id="AP023367">
    <property type="protein sequence ID" value="BCJ95105.1"/>
    <property type="molecule type" value="Genomic_DNA"/>
</dbReference>
<dbReference type="AlphaFoldDB" id="A0A6S6R762"/>
<evidence type="ECO:0000313" key="4">
    <source>
        <dbReference type="Proteomes" id="UP000515561"/>
    </source>
</evidence>
<dbReference type="InterPro" id="IPR016181">
    <property type="entry name" value="Acyl_CoA_acyltransferase"/>
</dbReference>
<name>A0A6S6R762_9FIRM</name>
<keyword evidence="1 3" id="KW-0808">Transferase</keyword>
<evidence type="ECO:0000256" key="1">
    <source>
        <dbReference type="ARBA" id="ARBA00022679"/>
    </source>
</evidence>
<keyword evidence="4" id="KW-1185">Reference proteome</keyword>
<sequence length="173" mass="19983">MRIRNIEPEEDAGRLLAMQFQLDLETIYMMLEPGERDDSKEKLESRLRGAVSNGSIILVAETSEKEIIGYIWAERGIPRRIRHSAYIVTGIRKSYRGRGIGTSLFKELEKQAKEKGITRLELTVIKENIPALNLYQKMGYRIEGEKPESLFIEGRFLDEYYMGKLIIKDEPAN</sequence>
<reference evidence="3 4" key="1">
    <citation type="journal article" date="2016" name="Int. J. Syst. Evol. Microbiol.">
        <title>Descriptions of Anaerotaenia torta gen. nov., sp. nov. and Anaerocolumna cellulosilytica gen. nov., sp. nov. isolated from a methanogenic reactor of cattle waste.</title>
        <authorList>
            <person name="Uek A."/>
            <person name="Ohtaki Y."/>
            <person name="Kaku N."/>
            <person name="Ueki K."/>
        </authorList>
    </citation>
    <scope>NUCLEOTIDE SEQUENCE [LARGE SCALE GENOMIC DNA]</scope>
    <source>
        <strain evidence="3 4">SN021</strain>
    </source>
</reference>
<gene>
    <name evidence="3" type="ORF">acsn021_26740</name>
</gene>
<dbReference type="PANTHER" id="PTHR43072">
    <property type="entry name" value="N-ACETYLTRANSFERASE"/>
    <property type="match status" value="1"/>
</dbReference>
<evidence type="ECO:0000256" key="2">
    <source>
        <dbReference type="ARBA" id="ARBA00023315"/>
    </source>
</evidence>
<keyword evidence="2" id="KW-0012">Acyltransferase</keyword>
<dbReference type="Gene3D" id="3.40.630.30">
    <property type="match status" value="1"/>
</dbReference>
<dbReference type="RefSeq" id="WP_184095023.1">
    <property type="nucleotide sequence ID" value="NZ_AP023367.1"/>
</dbReference>
<dbReference type="Pfam" id="PF00583">
    <property type="entry name" value="Acetyltransf_1"/>
    <property type="match status" value="1"/>
</dbReference>
<dbReference type="GO" id="GO:0016747">
    <property type="term" value="F:acyltransferase activity, transferring groups other than amino-acyl groups"/>
    <property type="evidence" value="ECO:0007669"/>
    <property type="project" value="InterPro"/>
</dbReference>
<dbReference type="PROSITE" id="PS51186">
    <property type="entry name" value="GNAT"/>
    <property type="match status" value="1"/>
</dbReference>
<accession>A0A6S6R762</accession>
<protein>
    <submittedName>
        <fullName evidence="3">GCN5 family N-acetyltransferase</fullName>
    </submittedName>
</protein>
<dbReference type="Proteomes" id="UP000515561">
    <property type="component" value="Chromosome"/>
</dbReference>
<dbReference type="SUPFAM" id="SSF55729">
    <property type="entry name" value="Acyl-CoA N-acyltransferases (Nat)"/>
    <property type="match status" value="1"/>
</dbReference>
<dbReference type="CDD" id="cd04301">
    <property type="entry name" value="NAT_SF"/>
    <property type="match status" value="1"/>
</dbReference>
<proteinExistence type="predicted"/>